<sequence length="314" mass="34495">MPGEDVLPPGPLRTLTEAIHEIYDASGRPSLAMIEGQVRKRDRKGSRESIGMVLRGTSKTKWATLRPIVVALAEMSVPARSGEAETAKIKHLWDLVSETGAPVEQLPDQDPGDTNRVHSVFVLGGVSGETDWKDYEEPILAQFCREMGKHIADSGTDLVVCSPFPDSADFYALAGYFESPRRDGTAHMHMPRSDRVSEQFSQMLQLLGSDAADRIKVWHYPGPEVEGAEAAAQAWVLCQLMAMEEADVVVAVGGKPDKTANTILHLAAARHKPLVPFTFLEGAAARAFKRRDWTHVSPRSMSRPLPHGTRQARQ</sequence>
<organism evidence="2 3">
    <name type="scientific">Labedaea rhizosphaerae</name>
    <dbReference type="NCBI Taxonomy" id="598644"/>
    <lineage>
        <taxon>Bacteria</taxon>
        <taxon>Bacillati</taxon>
        <taxon>Actinomycetota</taxon>
        <taxon>Actinomycetes</taxon>
        <taxon>Pseudonocardiales</taxon>
        <taxon>Pseudonocardiaceae</taxon>
        <taxon>Labedaea</taxon>
    </lineage>
</organism>
<feature type="region of interest" description="Disordered" evidence="1">
    <location>
        <begin position="295"/>
        <end position="314"/>
    </location>
</feature>
<dbReference type="EMBL" id="SNXZ01000001">
    <property type="protein sequence ID" value="TDQ05844.1"/>
    <property type="molecule type" value="Genomic_DNA"/>
</dbReference>
<evidence type="ECO:0000313" key="2">
    <source>
        <dbReference type="EMBL" id="TDQ05844.1"/>
    </source>
</evidence>
<reference evidence="2 3" key="1">
    <citation type="submission" date="2019-03" db="EMBL/GenBank/DDBJ databases">
        <title>Genomic Encyclopedia of Type Strains, Phase IV (KMG-IV): sequencing the most valuable type-strain genomes for metagenomic binning, comparative biology and taxonomic classification.</title>
        <authorList>
            <person name="Goeker M."/>
        </authorList>
    </citation>
    <scope>NUCLEOTIDE SEQUENCE [LARGE SCALE GENOMIC DNA]</scope>
    <source>
        <strain evidence="2 3">DSM 45361</strain>
    </source>
</reference>
<protein>
    <submittedName>
        <fullName evidence="2">Uncharacterized protein</fullName>
    </submittedName>
</protein>
<comment type="caution">
    <text evidence="2">The sequence shown here is derived from an EMBL/GenBank/DDBJ whole genome shotgun (WGS) entry which is preliminary data.</text>
</comment>
<gene>
    <name evidence="2" type="ORF">EV186_1011822</name>
</gene>
<dbReference type="RefSeq" id="WP_133848528.1">
    <property type="nucleotide sequence ID" value="NZ_SNXZ01000001.1"/>
</dbReference>
<evidence type="ECO:0000256" key="1">
    <source>
        <dbReference type="SAM" id="MobiDB-lite"/>
    </source>
</evidence>
<name>A0A4R6SPB4_LABRH</name>
<dbReference type="Proteomes" id="UP000295444">
    <property type="component" value="Unassembled WGS sequence"/>
</dbReference>
<evidence type="ECO:0000313" key="3">
    <source>
        <dbReference type="Proteomes" id="UP000295444"/>
    </source>
</evidence>
<proteinExistence type="predicted"/>
<keyword evidence="3" id="KW-1185">Reference proteome</keyword>
<dbReference type="AlphaFoldDB" id="A0A4R6SPB4"/>
<accession>A0A4R6SPB4</accession>
<dbReference type="OrthoDB" id="2988699at2"/>